<reference evidence="3" key="1">
    <citation type="journal article" date="2022" name="Int. J. Mol. Sci.">
        <title>Draft Genome of Tanacetum Coccineum: Genomic Comparison of Closely Related Tanacetum-Family Plants.</title>
        <authorList>
            <person name="Yamashiro T."/>
            <person name="Shiraishi A."/>
            <person name="Nakayama K."/>
            <person name="Satake H."/>
        </authorList>
    </citation>
    <scope>NUCLEOTIDE SEQUENCE</scope>
</reference>
<organism evidence="3 4">
    <name type="scientific">Tanacetum coccineum</name>
    <dbReference type="NCBI Taxonomy" id="301880"/>
    <lineage>
        <taxon>Eukaryota</taxon>
        <taxon>Viridiplantae</taxon>
        <taxon>Streptophyta</taxon>
        <taxon>Embryophyta</taxon>
        <taxon>Tracheophyta</taxon>
        <taxon>Spermatophyta</taxon>
        <taxon>Magnoliopsida</taxon>
        <taxon>eudicotyledons</taxon>
        <taxon>Gunneridae</taxon>
        <taxon>Pentapetalae</taxon>
        <taxon>asterids</taxon>
        <taxon>campanulids</taxon>
        <taxon>Asterales</taxon>
        <taxon>Asteraceae</taxon>
        <taxon>Asteroideae</taxon>
        <taxon>Anthemideae</taxon>
        <taxon>Anthemidinae</taxon>
        <taxon>Tanacetum</taxon>
    </lineage>
</organism>
<feature type="compositionally biased region" description="Basic and acidic residues" evidence="2">
    <location>
        <begin position="377"/>
        <end position="410"/>
    </location>
</feature>
<keyword evidence="4" id="KW-1185">Reference proteome</keyword>
<gene>
    <name evidence="3" type="ORF">Tco_0938632</name>
</gene>
<sequence>MYTNVTHCLRILMTGLQDIIGDVASVSLSGVFSSLSFLSLSIPFRTLPMSIDHSDQLHLPDAPDLDPSLEATVTPKFDMCLFRSTLTENHVKKFSEIYAIPLDLHPHAPPAGFTMDQLSNEHIGAPTSLKKWKDKFFLIDRRAAPIAMSWRHHDSSVADVFPSPSEYNAADVATLLEVPIQLHKPYNSLLYVAGLSPTWKGLGYVPVMKGPGGKVLTMAEFLRLPDLGACKIVAGTLLPPNFPVDSHLSNPAARLEDIPPKTPAMERAEVACPKVIAAREKKKQRAEDLLASKAVGGGKVGPKRRVGQEGTSKKKRKTLVDGPSGSESVSSPRPLNQVVPTQPLVTEPVHEPVLDARLNVLRDQTDELDSGYAQSFAHDDGGNDPNDDGRGEAGRVRETKAGLREGRGENDGQGASQRPSVHRTGGEKTVSTGESSARHFGELPFTPVWGLTDSDRMVKFRHCRDMMSNIFTPADLAFFNEGMDDREAVRRSWKLLCQSSQQQANMLLHFERLYEESDKLQESCDLAQTKYAGCKKKLADLHVAFDAKGSDYGQLSHDYEDALRREEALKVKVAELEAGKKESDELVVSQAERIKSLEVALKESETGVEQLRSDREKFDVAAGKGEMIRKRLITEYFPTFVQRLLQIKEYKESMGEVLSLAVGKGFIDGISLGWTKADADALLKASPGVNPASSDLFMGEYLKLFEMHYPYVDKVTRAYLLDPFELQNVMPDGTGPTPGDGPRPSSTAHS</sequence>
<dbReference type="EMBL" id="BQNB010015329">
    <property type="protein sequence ID" value="GJT38767.1"/>
    <property type="molecule type" value="Genomic_DNA"/>
</dbReference>
<feature type="compositionally biased region" description="Low complexity" evidence="2">
    <location>
        <begin position="731"/>
        <end position="742"/>
    </location>
</feature>
<dbReference type="Proteomes" id="UP001151760">
    <property type="component" value="Unassembled WGS sequence"/>
</dbReference>
<feature type="region of interest" description="Disordered" evidence="2">
    <location>
        <begin position="290"/>
        <end position="350"/>
    </location>
</feature>
<feature type="compositionally biased region" description="Polar residues" evidence="2">
    <location>
        <begin position="325"/>
        <end position="344"/>
    </location>
</feature>
<evidence type="ECO:0000256" key="1">
    <source>
        <dbReference type="SAM" id="Coils"/>
    </source>
</evidence>
<evidence type="ECO:0000256" key="2">
    <source>
        <dbReference type="SAM" id="MobiDB-lite"/>
    </source>
</evidence>
<feature type="region of interest" description="Disordered" evidence="2">
    <location>
        <begin position="372"/>
        <end position="436"/>
    </location>
</feature>
<evidence type="ECO:0000313" key="3">
    <source>
        <dbReference type="EMBL" id="GJT38767.1"/>
    </source>
</evidence>
<protein>
    <recommendedName>
        <fullName evidence="5">Transposase (Putative), gypsy type</fullName>
    </recommendedName>
</protein>
<comment type="caution">
    <text evidence="3">The sequence shown here is derived from an EMBL/GenBank/DDBJ whole genome shotgun (WGS) entry which is preliminary data.</text>
</comment>
<feature type="coiled-coil region" evidence="1">
    <location>
        <begin position="559"/>
        <end position="614"/>
    </location>
</feature>
<name>A0ABQ5DIL5_9ASTR</name>
<keyword evidence="1" id="KW-0175">Coiled coil</keyword>
<feature type="region of interest" description="Disordered" evidence="2">
    <location>
        <begin position="730"/>
        <end position="750"/>
    </location>
</feature>
<evidence type="ECO:0008006" key="5">
    <source>
        <dbReference type="Google" id="ProtNLM"/>
    </source>
</evidence>
<reference evidence="3" key="2">
    <citation type="submission" date="2022-01" db="EMBL/GenBank/DDBJ databases">
        <authorList>
            <person name="Yamashiro T."/>
            <person name="Shiraishi A."/>
            <person name="Satake H."/>
            <person name="Nakayama K."/>
        </authorList>
    </citation>
    <scope>NUCLEOTIDE SEQUENCE</scope>
</reference>
<proteinExistence type="predicted"/>
<evidence type="ECO:0000313" key="4">
    <source>
        <dbReference type="Proteomes" id="UP001151760"/>
    </source>
</evidence>
<accession>A0ABQ5DIL5</accession>